<dbReference type="Proteomes" id="UP000076131">
    <property type="component" value="Unassembled WGS sequence"/>
</dbReference>
<dbReference type="PANTHER" id="PTHR36109:SF2">
    <property type="entry name" value="MEMBRANE PROTEIN"/>
    <property type="match status" value="1"/>
</dbReference>
<protein>
    <recommendedName>
        <fullName evidence="3">DUF1269 domain-containing protein</fullName>
    </recommendedName>
</protein>
<dbReference type="AlphaFoldDB" id="A0A154QK51"/>
<evidence type="ECO:0000313" key="2">
    <source>
        <dbReference type="Proteomes" id="UP000076131"/>
    </source>
</evidence>
<organism evidence="1 2">
    <name type="scientific">Rhodanobacter thiooxydans</name>
    <dbReference type="NCBI Taxonomy" id="416169"/>
    <lineage>
        <taxon>Bacteria</taxon>
        <taxon>Pseudomonadati</taxon>
        <taxon>Pseudomonadota</taxon>
        <taxon>Gammaproteobacteria</taxon>
        <taxon>Lysobacterales</taxon>
        <taxon>Rhodanobacteraceae</taxon>
        <taxon>Rhodanobacter</taxon>
    </lineage>
</organism>
<dbReference type="eggNOG" id="ENOG50303WG">
    <property type="taxonomic scope" value="Bacteria"/>
</dbReference>
<evidence type="ECO:0008006" key="3">
    <source>
        <dbReference type="Google" id="ProtNLM"/>
    </source>
</evidence>
<comment type="caution">
    <text evidence="1">The sequence shown here is derived from an EMBL/GenBank/DDBJ whole genome shotgun (WGS) entry which is preliminary data.</text>
</comment>
<sequence>MKIRCVFSTNDLPAARAAMAAAREAGVDDCDISLVAREDIELEKIPDHLMQGRNDFYPAAVRGGVCGGGTGLLLGLAAAAVPPLGVTLGAAAAMTIAGAAFGTCIGEIVGFEVPDTVSRKFSEEIAAGRILVVIDARREQLDAAEPAVLRTGARELPFHAHTALT</sequence>
<accession>A0A154QK51</accession>
<dbReference type="PANTHER" id="PTHR36109">
    <property type="entry name" value="MEMBRANE PROTEIN-RELATED"/>
    <property type="match status" value="1"/>
</dbReference>
<reference evidence="1 2" key="1">
    <citation type="journal article" date="2016" name="MBio">
        <title>Lateral Gene Transfer in a Heavy Metal-Contaminated-Groundwater Microbial Community.</title>
        <authorList>
            <person name="Hemme C.L."/>
            <person name="Green S.J."/>
            <person name="Rishishwar L."/>
            <person name="Prakash O."/>
            <person name="Pettenato A."/>
            <person name="Chakraborty R."/>
            <person name="Deutschbauer A.M."/>
            <person name="Van Nostrand J.D."/>
            <person name="Wu L."/>
            <person name="He Z."/>
            <person name="Jordan I.K."/>
            <person name="Hazen T.C."/>
            <person name="Arkin A.P."/>
            <person name="Kostka J.E."/>
            <person name="Zhou J."/>
        </authorList>
    </citation>
    <scope>NUCLEOTIDE SEQUENCE [LARGE SCALE GENOMIC DNA]</scope>
    <source>
        <strain evidence="1 2">FW104-T7</strain>
    </source>
</reference>
<dbReference type="InterPro" id="IPR052948">
    <property type="entry name" value="Low_temp-induced_all0457"/>
</dbReference>
<dbReference type="RefSeq" id="WP_008438341.1">
    <property type="nucleotide sequence ID" value="NZ_LVJS01000033.1"/>
</dbReference>
<gene>
    <name evidence="1" type="ORF">RHOFW104T7_10320</name>
</gene>
<evidence type="ECO:0000313" key="1">
    <source>
        <dbReference type="EMBL" id="KZC24107.1"/>
    </source>
</evidence>
<keyword evidence="2" id="KW-1185">Reference proteome</keyword>
<dbReference type="STRING" id="416169.RHOFW104T7_10320"/>
<dbReference type="EMBL" id="LVJS01000033">
    <property type="protein sequence ID" value="KZC24107.1"/>
    <property type="molecule type" value="Genomic_DNA"/>
</dbReference>
<proteinExistence type="predicted"/>
<name>A0A154QK51_9GAMM</name>